<feature type="region of interest" description="Disordered" evidence="1">
    <location>
        <begin position="1"/>
        <end position="36"/>
    </location>
</feature>
<organism evidence="2 3">
    <name type="scientific">Dissophora globulifera</name>
    <dbReference type="NCBI Taxonomy" id="979702"/>
    <lineage>
        <taxon>Eukaryota</taxon>
        <taxon>Fungi</taxon>
        <taxon>Fungi incertae sedis</taxon>
        <taxon>Mucoromycota</taxon>
        <taxon>Mortierellomycotina</taxon>
        <taxon>Mortierellomycetes</taxon>
        <taxon>Mortierellales</taxon>
        <taxon>Mortierellaceae</taxon>
        <taxon>Dissophora</taxon>
    </lineage>
</organism>
<reference evidence="2" key="1">
    <citation type="journal article" date="2020" name="Fungal Divers.">
        <title>Resolving the Mortierellaceae phylogeny through synthesis of multi-gene phylogenetics and phylogenomics.</title>
        <authorList>
            <person name="Vandepol N."/>
            <person name="Liber J."/>
            <person name="Desiro A."/>
            <person name="Na H."/>
            <person name="Kennedy M."/>
            <person name="Barry K."/>
            <person name="Grigoriev I.V."/>
            <person name="Miller A.N."/>
            <person name="O'Donnell K."/>
            <person name="Stajich J.E."/>
            <person name="Bonito G."/>
        </authorList>
    </citation>
    <scope>NUCLEOTIDE SEQUENCE</scope>
    <source>
        <strain evidence="2">REB-010B</strain>
    </source>
</reference>
<dbReference type="Proteomes" id="UP000738325">
    <property type="component" value="Unassembled WGS sequence"/>
</dbReference>
<protein>
    <submittedName>
        <fullName evidence="2">Uncharacterized protein</fullName>
    </submittedName>
</protein>
<feature type="compositionally biased region" description="Acidic residues" evidence="1">
    <location>
        <begin position="597"/>
        <end position="607"/>
    </location>
</feature>
<feature type="compositionally biased region" description="Low complexity" evidence="1">
    <location>
        <begin position="569"/>
        <end position="596"/>
    </location>
</feature>
<feature type="region of interest" description="Disordered" evidence="1">
    <location>
        <begin position="239"/>
        <end position="260"/>
    </location>
</feature>
<comment type="caution">
    <text evidence="2">The sequence shown here is derived from an EMBL/GenBank/DDBJ whole genome shotgun (WGS) entry which is preliminary data.</text>
</comment>
<name>A0A9P6RAW3_9FUNG</name>
<sequence>MQQPTTPALEPSATSRPATVPHRYSSLKPTNTAPAMLTPVMPTSSLLSSWKARSGSILPNISRPSPLMPLRAARSVVSSVTSVGSGLLPSKEQLRAIPVAGRILNHPVIDSTLSYIATKASERGFDLAVLTGGADPKMAIPSRDIPYRKLNKELIQLAVKLSVLAIQKEDQSVAMGDDASDDAFELYLASISAMLHALPCATTTLFSPDETCDAFRRETFESQLYGFLNSELENISEEYLSDTSHSKQHRHQRRRRHREQHHRATALIRHHTVATDQPINDQHLYVQRQDRKLRREQHTKRQRKLKKAVQAQQLPIQVQGHKRKYGRPFQHFNMASPVLSLTQASCLGSKCSCCRHQSHHTFSIPTLEFDNQTKTSSNHSLPGSTSGSGISDTIISTAVHSAIRLKQSPIPDAVKTCLRTSKNILHKVDERFHLQEKAWKLSKQSIEKVVELDEQYAVHRLVTETVFATLTGLVKAGIAYKETPSYGTTRVTDIKVTENPNAVGVTSPQRFRHVSEQRRSKTRRYWAKSQGRDEPGLFAANASGKKGRGALSAATNSGHRPNFEASLEASFSDSGDSDSDIATASISSSRISSCTSSDDEETTEEDEKLLDFKQQTLLSFDLSRASPILSSVTPPCSEQVREKIGMMMALKGTASLIAGNLYDK</sequence>
<gene>
    <name evidence="2" type="ORF">BGZ99_007742</name>
</gene>
<evidence type="ECO:0000256" key="1">
    <source>
        <dbReference type="SAM" id="MobiDB-lite"/>
    </source>
</evidence>
<evidence type="ECO:0000313" key="3">
    <source>
        <dbReference type="Proteomes" id="UP000738325"/>
    </source>
</evidence>
<feature type="region of interest" description="Disordered" evidence="1">
    <location>
        <begin position="511"/>
        <end position="607"/>
    </location>
</feature>
<keyword evidence="3" id="KW-1185">Reference proteome</keyword>
<dbReference type="OrthoDB" id="2414723at2759"/>
<accession>A0A9P6RAW3</accession>
<proteinExistence type="predicted"/>
<dbReference type="AlphaFoldDB" id="A0A9P6RAW3"/>
<feature type="compositionally biased region" description="Basic residues" evidence="1">
    <location>
        <begin position="246"/>
        <end position="260"/>
    </location>
</feature>
<feature type="compositionally biased region" description="Polar residues" evidence="1">
    <location>
        <begin position="1"/>
        <end position="17"/>
    </location>
</feature>
<evidence type="ECO:0000313" key="2">
    <source>
        <dbReference type="EMBL" id="KAG0315002.1"/>
    </source>
</evidence>
<dbReference type="EMBL" id="JAAAIP010000571">
    <property type="protein sequence ID" value="KAG0315002.1"/>
    <property type="molecule type" value="Genomic_DNA"/>
</dbReference>